<protein>
    <submittedName>
        <fullName evidence="1">Uncharacterized protein</fullName>
    </submittedName>
</protein>
<reference evidence="3 4" key="1">
    <citation type="submission" date="2016-10" db="EMBL/GenBank/DDBJ databases">
        <authorList>
            <person name="de Groot N.N."/>
        </authorList>
    </citation>
    <scope>NUCLEOTIDE SEQUENCE [LARGE SCALE GENOMIC DNA]</scope>
    <source>
        <strain evidence="2 4">NLAE-zl-C202</strain>
        <strain evidence="1 3">NLAE-zl-G339</strain>
    </source>
</reference>
<evidence type="ECO:0000313" key="3">
    <source>
        <dbReference type="Proteomes" id="UP000183040"/>
    </source>
</evidence>
<organism evidence="1 3">
    <name type="scientific">Bacteroides xylanisolvens</name>
    <dbReference type="NCBI Taxonomy" id="371601"/>
    <lineage>
        <taxon>Bacteria</taxon>
        <taxon>Pseudomonadati</taxon>
        <taxon>Bacteroidota</taxon>
        <taxon>Bacteroidia</taxon>
        <taxon>Bacteroidales</taxon>
        <taxon>Bacteroidaceae</taxon>
        <taxon>Bacteroides</taxon>
    </lineage>
</organism>
<evidence type="ECO:0000313" key="4">
    <source>
        <dbReference type="Proteomes" id="UP000183766"/>
    </source>
</evidence>
<evidence type="ECO:0000313" key="1">
    <source>
        <dbReference type="EMBL" id="SEA94508.1"/>
    </source>
</evidence>
<proteinExistence type="predicted"/>
<name>A0A1H4FCP8_9BACE</name>
<accession>A0A1H4FCP8</accession>
<dbReference type="EMBL" id="FNRP01000019">
    <property type="protein sequence ID" value="SEA94508.1"/>
    <property type="molecule type" value="Genomic_DNA"/>
</dbReference>
<evidence type="ECO:0000313" key="2">
    <source>
        <dbReference type="EMBL" id="SFM93720.1"/>
    </source>
</evidence>
<dbReference type="EMBL" id="FOUM01000014">
    <property type="protein sequence ID" value="SFM93720.1"/>
    <property type="molecule type" value="Genomic_DNA"/>
</dbReference>
<gene>
    <name evidence="1" type="ORF">SAMN04487924_11948</name>
    <name evidence="2" type="ORF">SAMN05216250_11456</name>
</gene>
<dbReference type="Proteomes" id="UP000183766">
    <property type="component" value="Unassembled WGS sequence"/>
</dbReference>
<dbReference type="AlphaFoldDB" id="A0A1H4FCP8"/>
<sequence length="79" mass="9034">MTPGSHATQHPGVRYAETRVSYNLSLHRKKKKPATNFFSIASIIKLNKPTFTPSKRSKWKVNTNYLSTNGHRRTVHGKK</sequence>
<dbReference type="Proteomes" id="UP000183040">
    <property type="component" value="Unassembled WGS sequence"/>
</dbReference>